<evidence type="ECO:0000256" key="2">
    <source>
        <dbReference type="SAM" id="Phobius"/>
    </source>
</evidence>
<protein>
    <submittedName>
        <fullName evidence="3">Uncharacterized protein</fullName>
    </submittedName>
</protein>
<accession>A0AAN6H420</accession>
<evidence type="ECO:0000313" key="3">
    <source>
        <dbReference type="EMBL" id="KAK0954991.1"/>
    </source>
</evidence>
<keyword evidence="4" id="KW-1185">Reference proteome</keyword>
<dbReference type="AlphaFoldDB" id="A0AAN6H420"/>
<evidence type="ECO:0000256" key="1">
    <source>
        <dbReference type="SAM" id="MobiDB-lite"/>
    </source>
</evidence>
<dbReference type="Proteomes" id="UP001175353">
    <property type="component" value="Unassembled WGS sequence"/>
</dbReference>
<organism evidence="3 4">
    <name type="scientific">Friedmanniomyces endolithicus</name>
    <dbReference type="NCBI Taxonomy" id="329885"/>
    <lineage>
        <taxon>Eukaryota</taxon>
        <taxon>Fungi</taxon>
        <taxon>Dikarya</taxon>
        <taxon>Ascomycota</taxon>
        <taxon>Pezizomycotina</taxon>
        <taxon>Dothideomycetes</taxon>
        <taxon>Dothideomycetidae</taxon>
        <taxon>Mycosphaerellales</taxon>
        <taxon>Teratosphaeriaceae</taxon>
        <taxon>Friedmanniomyces</taxon>
    </lineage>
</organism>
<evidence type="ECO:0000313" key="4">
    <source>
        <dbReference type="Proteomes" id="UP001175353"/>
    </source>
</evidence>
<feature type="non-terminal residue" evidence="3">
    <location>
        <position position="1"/>
    </location>
</feature>
<feature type="compositionally biased region" description="Low complexity" evidence="1">
    <location>
        <begin position="53"/>
        <end position="78"/>
    </location>
</feature>
<dbReference type="EMBL" id="JAUJLE010000485">
    <property type="protein sequence ID" value="KAK0954991.1"/>
    <property type="molecule type" value="Genomic_DNA"/>
</dbReference>
<keyword evidence="2" id="KW-0812">Transmembrane</keyword>
<feature type="region of interest" description="Disordered" evidence="1">
    <location>
        <begin position="52"/>
        <end position="78"/>
    </location>
</feature>
<reference evidence="3" key="1">
    <citation type="submission" date="2023-06" db="EMBL/GenBank/DDBJ databases">
        <title>Black Yeasts Isolated from many extreme environments.</title>
        <authorList>
            <person name="Coleine C."/>
            <person name="Stajich J.E."/>
            <person name="Selbmann L."/>
        </authorList>
    </citation>
    <scope>NUCLEOTIDE SEQUENCE</scope>
    <source>
        <strain evidence="3">CCFEE 5200</strain>
    </source>
</reference>
<proteinExistence type="predicted"/>
<gene>
    <name evidence="3" type="ORF">LTR91_023067</name>
</gene>
<sequence>QSNPVPGQLLGLLEPGVYPLPQHSLTTAIINMDSHDEEKALRLNCAVHRRMSVRSSPTSSPRSASPTETPTWSPTTMSSPPETVVLGLWPYATDEQIQFYRRGYAALYPDAALLLLEYSTSYDRQIGNALDALTTLDEKPTYNPVPKVLLHLFGGCGAAQGCRLLRAYKLRTNQRLAVRAVIMDSVPRLVVPSIRTATRSPQLLLAFLYILLTVVYIRVVSTINYWQYDARCRQNRHDLNDPYLLPHEARKCYIFAEKDLMFSWHDSPAQDDEECVRDDVSVKRTGIDEKGKWTSDQERYWLGIENVWDGGGD</sequence>
<keyword evidence="2" id="KW-0472">Membrane</keyword>
<keyword evidence="2" id="KW-1133">Transmembrane helix</keyword>
<feature type="transmembrane region" description="Helical" evidence="2">
    <location>
        <begin position="203"/>
        <end position="226"/>
    </location>
</feature>
<name>A0AAN6H420_9PEZI</name>
<comment type="caution">
    <text evidence="3">The sequence shown here is derived from an EMBL/GenBank/DDBJ whole genome shotgun (WGS) entry which is preliminary data.</text>
</comment>